<dbReference type="EMBL" id="PEVC01000060">
    <property type="protein sequence ID" value="PIV00210.1"/>
    <property type="molecule type" value="Genomic_DNA"/>
</dbReference>
<accession>A0A2M7BAX9</accession>
<sequence length="78" mass="9365">MKKVPKKLQPFLWSVKVSQLDLQKDKVYIANQILAYGGLKEIKWLFKNYPLQEIKNIFLRHPIKTYRPSTFNFVKEIL</sequence>
<organism evidence="2 3">
    <name type="scientific">Candidatus Shapirobacteria bacterium CG03_land_8_20_14_0_80_39_12</name>
    <dbReference type="NCBI Taxonomy" id="1974879"/>
    <lineage>
        <taxon>Bacteria</taxon>
        <taxon>Candidatus Shapironibacteriota</taxon>
    </lineage>
</organism>
<comment type="caution">
    <text evidence="2">The sequence shown here is derived from an EMBL/GenBank/DDBJ whole genome shotgun (WGS) entry which is preliminary data.</text>
</comment>
<dbReference type="InterPro" id="IPR053830">
    <property type="entry name" value="DUF6922"/>
</dbReference>
<dbReference type="AlphaFoldDB" id="A0A2M7BAX9"/>
<feature type="non-terminal residue" evidence="2">
    <location>
        <position position="78"/>
    </location>
</feature>
<gene>
    <name evidence="2" type="ORF">COS54_03450</name>
</gene>
<dbReference type="Proteomes" id="UP000229631">
    <property type="component" value="Unassembled WGS sequence"/>
</dbReference>
<proteinExistence type="predicted"/>
<protein>
    <recommendedName>
        <fullName evidence="1">DUF6922 domain-containing protein</fullName>
    </recommendedName>
</protein>
<dbReference type="Pfam" id="PF21956">
    <property type="entry name" value="DUF6922"/>
    <property type="match status" value="1"/>
</dbReference>
<evidence type="ECO:0000259" key="1">
    <source>
        <dbReference type="Pfam" id="PF21956"/>
    </source>
</evidence>
<evidence type="ECO:0000313" key="2">
    <source>
        <dbReference type="EMBL" id="PIV00210.1"/>
    </source>
</evidence>
<reference evidence="3" key="1">
    <citation type="submission" date="2017-09" db="EMBL/GenBank/DDBJ databases">
        <title>Depth-based differentiation of microbial function through sediment-hosted aquifers and enrichment of novel symbionts in the deep terrestrial subsurface.</title>
        <authorList>
            <person name="Probst A.J."/>
            <person name="Ladd B."/>
            <person name="Jarett J.K."/>
            <person name="Geller-Mcgrath D.E."/>
            <person name="Sieber C.M.K."/>
            <person name="Emerson J.B."/>
            <person name="Anantharaman K."/>
            <person name="Thomas B.C."/>
            <person name="Malmstrom R."/>
            <person name="Stieglmeier M."/>
            <person name="Klingl A."/>
            <person name="Woyke T."/>
            <person name="Ryan C.M."/>
            <person name="Banfield J.F."/>
        </authorList>
    </citation>
    <scope>NUCLEOTIDE SEQUENCE [LARGE SCALE GENOMIC DNA]</scope>
</reference>
<feature type="domain" description="DUF6922" evidence="1">
    <location>
        <begin position="10"/>
        <end position="57"/>
    </location>
</feature>
<name>A0A2M7BAX9_9BACT</name>
<evidence type="ECO:0000313" key="3">
    <source>
        <dbReference type="Proteomes" id="UP000229631"/>
    </source>
</evidence>